<feature type="transmembrane region" description="Helical" evidence="9">
    <location>
        <begin position="294"/>
        <end position="316"/>
    </location>
</feature>
<dbReference type="AlphaFoldDB" id="K2P0T7"/>
<feature type="transmembrane region" description="Helical" evidence="9">
    <location>
        <begin position="211"/>
        <end position="232"/>
    </location>
</feature>
<keyword evidence="6 9" id="KW-1133">Transmembrane helix</keyword>
<comment type="subcellular location">
    <subcellularLocation>
        <location evidence="1">Cell membrane</location>
        <topology evidence="1">Multi-pass membrane protein</topology>
    </subcellularLocation>
</comment>
<evidence type="ECO:0000256" key="9">
    <source>
        <dbReference type="SAM" id="Phobius"/>
    </source>
</evidence>
<dbReference type="PATRIC" id="fig|1231190.3.peg.697"/>
<dbReference type="InterPro" id="IPR052157">
    <property type="entry name" value="BCAA_transport_permease"/>
</dbReference>
<organism evidence="10 11">
    <name type="scientific">Nitratireductor indicus C115</name>
    <dbReference type="NCBI Taxonomy" id="1231190"/>
    <lineage>
        <taxon>Bacteria</taxon>
        <taxon>Pseudomonadati</taxon>
        <taxon>Pseudomonadota</taxon>
        <taxon>Alphaproteobacteria</taxon>
        <taxon>Hyphomicrobiales</taxon>
        <taxon>Phyllobacteriaceae</taxon>
        <taxon>Nitratireductor</taxon>
    </lineage>
</organism>
<dbReference type="Pfam" id="PF02653">
    <property type="entry name" value="BPD_transp_2"/>
    <property type="match status" value="1"/>
</dbReference>
<dbReference type="PANTHER" id="PTHR11795">
    <property type="entry name" value="BRANCHED-CHAIN AMINO ACID TRANSPORT SYSTEM PERMEASE PROTEIN LIVH"/>
    <property type="match status" value="1"/>
</dbReference>
<comment type="caution">
    <text evidence="10">The sequence shown here is derived from an EMBL/GenBank/DDBJ whole genome shotgun (WGS) entry which is preliminary data.</text>
</comment>
<evidence type="ECO:0000256" key="1">
    <source>
        <dbReference type="ARBA" id="ARBA00004651"/>
    </source>
</evidence>
<keyword evidence="2" id="KW-0813">Transport</keyword>
<name>K2P0T7_9HYPH</name>
<gene>
    <name evidence="10" type="ORF">NA8A_03315</name>
</gene>
<evidence type="ECO:0000313" key="11">
    <source>
        <dbReference type="Proteomes" id="UP000007374"/>
    </source>
</evidence>
<dbReference type="CDD" id="cd06582">
    <property type="entry name" value="TM_PBP1_LivH_like"/>
    <property type="match status" value="1"/>
</dbReference>
<protein>
    <submittedName>
        <fullName evidence="10">Inner-membrane translocator</fullName>
    </submittedName>
</protein>
<evidence type="ECO:0000256" key="5">
    <source>
        <dbReference type="ARBA" id="ARBA00022970"/>
    </source>
</evidence>
<feature type="transmembrane region" description="Helical" evidence="9">
    <location>
        <begin position="162"/>
        <end position="182"/>
    </location>
</feature>
<dbReference type="PANTHER" id="PTHR11795:SF442">
    <property type="entry name" value="ABC TRANSPORTER ATP-BINDING PROTEIN"/>
    <property type="match status" value="1"/>
</dbReference>
<accession>K2P0T7</accession>
<dbReference type="GO" id="GO:0005886">
    <property type="term" value="C:plasma membrane"/>
    <property type="evidence" value="ECO:0007669"/>
    <property type="project" value="UniProtKB-SubCell"/>
</dbReference>
<dbReference type="eggNOG" id="COG0559">
    <property type="taxonomic scope" value="Bacteria"/>
</dbReference>
<keyword evidence="7 9" id="KW-0472">Membrane</keyword>
<keyword evidence="3" id="KW-1003">Cell membrane</keyword>
<evidence type="ECO:0000256" key="7">
    <source>
        <dbReference type="ARBA" id="ARBA00023136"/>
    </source>
</evidence>
<evidence type="ECO:0000313" key="10">
    <source>
        <dbReference type="EMBL" id="EKF43809.1"/>
    </source>
</evidence>
<dbReference type="GO" id="GO:0006865">
    <property type="term" value="P:amino acid transport"/>
    <property type="evidence" value="ECO:0007669"/>
    <property type="project" value="UniProtKB-KW"/>
</dbReference>
<proteinExistence type="inferred from homology"/>
<evidence type="ECO:0000256" key="2">
    <source>
        <dbReference type="ARBA" id="ARBA00022448"/>
    </source>
</evidence>
<dbReference type="STRING" id="721133.SAMN05216176_101651"/>
<dbReference type="GO" id="GO:0022857">
    <property type="term" value="F:transmembrane transporter activity"/>
    <property type="evidence" value="ECO:0007669"/>
    <property type="project" value="InterPro"/>
</dbReference>
<keyword evidence="11" id="KW-1185">Reference proteome</keyword>
<dbReference type="EMBL" id="AMSI01000002">
    <property type="protein sequence ID" value="EKF43809.1"/>
    <property type="molecule type" value="Genomic_DNA"/>
</dbReference>
<sequence length="328" mass="34296">MLTGGMALHKPSRSQAGKNSRIMLLFIEQILNGLQLGVFLFLVSAGLTLIFGIMGVINLAHGSLYMIGAYTCATVSMASGSYWLGFLAAGLAAALAGALMEVILMRRLYRRDHLDQVLVTFGLILFVNEAVTMIWGRTPLFMDLPQSLSGSVEIVPGAPYPVYRLGVILAGLAGAVGLWFLISKTRIGMLIRAGSTNREMVSALGVDIDRLYTLLFAAGAVLAGLAGAFAGPLVSVQVGMGESILILAFVVVVIGGIGSVRGALVGAILVGLVDTLGRAFLRDFLGLFLPPAEAAGMGAALSSMGIYIVMALILVIRPKGLFPVVAGR</sequence>
<comment type="similarity">
    <text evidence="8">Belongs to the binding-protein-dependent transport system permease family. LivHM subfamily.</text>
</comment>
<dbReference type="InterPro" id="IPR001851">
    <property type="entry name" value="ABC_transp_permease"/>
</dbReference>
<feature type="transmembrane region" description="Helical" evidence="9">
    <location>
        <begin position="244"/>
        <end position="273"/>
    </location>
</feature>
<reference evidence="10 11" key="1">
    <citation type="journal article" date="2012" name="J. Bacteriol.">
        <title>Genome Sequence of Nitratireductor indicus Type Strain C115.</title>
        <authorList>
            <person name="Lai Q."/>
            <person name="Li G."/>
            <person name="Yu Z."/>
            <person name="Shao Z."/>
        </authorList>
    </citation>
    <scope>NUCLEOTIDE SEQUENCE [LARGE SCALE GENOMIC DNA]</scope>
    <source>
        <strain evidence="10 11">C115</strain>
    </source>
</reference>
<keyword evidence="4 9" id="KW-0812">Transmembrane</keyword>
<dbReference type="Proteomes" id="UP000007374">
    <property type="component" value="Unassembled WGS sequence"/>
</dbReference>
<evidence type="ECO:0000256" key="8">
    <source>
        <dbReference type="ARBA" id="ARBA00037998"/>
    </source>
</evidence>
<evidence type="ECO:0000256" key="6">
    <source>
        <dbReference type="ARBA" id="ARBA00022989"/>
    </source>
</evidence>
<feature type="transmembrane region" description="Helical" evidence="9">
    <location>
        <begin position="36"/>
        <end position="60"/>
    </location>
</feature>
<feature type="transmembrane region" description="Helical" evidence="9">
    <location>
        <begin position="80"/>
        <end position="105"/>
    </location>
</feature>
<keyword evidence="5" id="KW-0029">Amino-acid transport</keyword>
<evidence type="ECO:0000256" key="4">
    <source>
        <dbReference type="ARBA" id="ARBA00022692"/>
    </source>
</evidence>
<feature type="transmembrane region" description="Helical" evidence="9">
    <location>
        <begin position="117"/>
        <end position="136"/>
    </location>
</feature>
<evidence type="ECO:0000256" key="3">
    <source>
        <dbReference type="ARBA" id="ARBA00022475"/>
    </source>
</evidence>